<keyword evidence="6" id="KW-1185">Reference proteome</keyword>
<dbReference type="Pfam" id="PF20155">
    <property type="entry name" value="TMP_3"/>
    <property type="match status" value="1"/>
</dbReference>
<dbReference type="Proteomes" id="UP000225090">
    <property type="component" value="Segment"/>
</dbReference>
<feature type="transmembrane region" description="Helical" evidence="2">
    <location>
        <begin position="799"/>
        <end position="821"/>
    </location>
</feature>
<keyword evidence="1" id="KW-1188">Viral release from host cell</keyword>
<dbReference type="InterPro" id="IPR016024">
    <property type="entry name" value="ARM-type_fold"/>
</dbReference>
<dbReference type="InterPro" id="IPR023346">
    <property type="entry name" value="Lysozyme-like_dom_sf"/>
</dbReference>
<dbReference type="GO" id="GO:0098003">
    <property type="term" value="P:viral tail assembly"/>
    <property type="evidence" value="ECO:0007669"/>
    <property type="project" value="UniProtKB-KW"/>
</dbReference>
<sequence>MALDLGTAWVQVSPSFRGFASTVNREVGSAVGGAFKSAAKVGTTAIATIGAAVGGLALKGGIDRALSIEQAQAKLKGLGHDAGSITEIMNDALASVKGTAFGLGDAATVAASMSAAGVKSGAQMTGVLKTVADTAQISGRSLTDIGAIFGSVAARGKLQGDDMLQLMSSGVPVLQFLSDQLGVTTADVSDMVSKGQIDFATFSAAMQKGLGGAALAGGETFTGAMANVRAALSRLGEAAAKPALDGLRNVFNALIPVIDKVTNALKPVFDMLGSKIAQASQSAASAIGALSSKLDGIGKIDLSGLAGPLVGLMPIIGALSGQLGSLLGGIPVVGQAFAGITGPVGLAAGVLVEIVAASSSLRQALGTLVGVVGSQLSGVMTGIVAVFAGFRSVLGAVGDVLAPFVDRAADAANVVLPLLGGALSAAGGILQSFAGFIDRNHVAISILAGAVVAAAASWKVYTGAQDLARLATTKLGLATTVLKGKLSTMGAAFKANPFGVILMAISALVGAFSIAYQSSETFRNGVQGILGSLAPVFSSLMGTLSGLFQQVAGAVGPVLSSIVSTLSSVFSAIGPVLSQLAGTIGSVFSAIGPALASVFGSIGSVLASVFSGVMSVVAPMLTALQPLFTQLSASAGEIGAAFGPVGQALSSSFQQVGDALAPLLPMLGQQFGAILSQLAAALAPVMGQLLAAAAQVLPTLAQAFGQVAGVLAGSLGQALTQIAPLIGQLVGVLIGSLGQALTQIAPLVGTLVGVVAQLFAQLAPLVGQLLVQLVPVIAGILVAIVPIVGMLISQLVPVIVTLLQVITPIITTLISQLVPVIQVVTQLVLAIIQAVIPLISAILPAISALISALLPVIVMIIQVVTQVLQWLAPLIATLITALIPVITTIIQVVITVVSTIWSVVGAVIGWFQSTVVPIISAVVGAIANAFGWVRDRISDAWNWIKDRIVAPVVEWFQSTVVPKFEAVRDSVVRAFEALKDGVGRAWDALKDLAKKPVEFVVNTVAAGLVRAYNWVATKFGADEVKEPHVEFANGGFAGREAGFASSPILWAEAGPEAYIPLDPAKRTRSLGIWAKTGQMLGALPMADGGIIGNIIGGIGNAAAAIGNFIKSPIEWLMGRVRDLIDGVGSSPFAQIAAKIPGKIADDIGAWVKEHMASIFGGGGSGSEAFDGWWNAAVAINPDMAPFKQIAATVAQNESGFNPNVMNNWDSNAAAGTPSGGLMQFIQPTFEAYKWPGFDNWMGAVDQILAWWKYVNAQYGGPFNIPGIASLAVGGRYVGYAGGTLNAAAGTAWVGENGPELVDFGGGESVYNRSQMDGLEDRIADRTISRLQQLRVALIVDGHQMGQVIDGRISMAGAAAHGSRW</sequence>
<feature type="transmembrane region" description="Helical" evidence="2">
    <location>
        <begin position="718"/>
        <end position="737"/>
    </location>
</feature>
<feature type="transmembrane region" description="Helical" evidence="2">
    <location>
        <begin position="900"/>
        <end position="927"/>
    </location>
</feature>
<feature type="transmembrane region" description="Helical" evidence="2">
    <location>
        <begin position="870"/>
        <end position="894"/>
    </location>
</feature>
<dbReference type="InterPro" id="IPR008258">
    <property type="entry name" value="Transglycosylase_SLT_dom_1"/>
</dbReference>
<dbReference type="SUPFAM" id="SSF53955">
    <property type="entry name" value="Lysozyme-like"/>
    <property type="match status" value="1"/>
</dbReference>
<feature type="transmembrane region" description="Helical" evidence="2">
    <location>
        <begin position="528"/>
        <end position="548"/>
    </location>
</feature>
<dbReference type="NCBIfam" id="TIGR02675">
    <property type="entry name" value="tape_meas_nterm"/>
    <property type="match status" value="1"/>
</dbReference>
<feature type="transmembrane region" description="Helical" evidence="2">
    <location>
        <begin position="368"/>
        <end position="391"/>
    </location>
</feature>
<feature type="transmembrane region" description="Helical" evidence="2">
    <location>
        <begin position="744"/>
        <end position="763"/>
    </location>
</feature>
<feature type="transmembrane region" description="Helical" evidence="2">
    <location>
        <begin position="498"/>
        <end position="516"/>
    </location>
</feature>
<evidence type="ECO:0000256" key="2">
    <source>
        <dbReference type="SAM" id="Phobius"/>
    </source>
</evidence>
<dbReference type="KEGG" id="vg:40072540"/>
<dbReference type="InterPro" id="IPR013491">
    <property type="entry name" value="Tape_meas_N"/>
</dbReference>
<feature type="domain" description="Tape measure protein N-terminal" evidence="4">
    <location>
        <begin position="60"/>
        <end position="235"/>
    </location>
</feature>
<feature type="transmembrane region" description="Helical" evidence="2">
    <location>
        <begin position="769"/>
        <end position="792"/>
    </location>
</feature>
<evidence type="ECO:0000313" key="5">
    <source>
        <dbReference type="EMBL" id="AOT24429.1"/>
    </source>
</evidence>
<dbReference type="GeneID" id="40072540"/>
<reference evidence="5 6" key="1">
    <citation type="submission" date="2016-07" db="EMBL/GenBank/DDBJ databases">
        <authorList>
            <person name="Modlin R.L."/>
            <person name="Cheng L.S."/>
            <person name="Marinelli L.J."/>
            <person name="Grosset N."/>
            <person name="Gautier M."/>
            <person name="Fitz-Gibbon S."/>
            <person name="Pellegrini M."/>
            <person name="Bowman C.A."/>
            <person name="Russell D.A."/>
            <person name="Jacobs-Sera D."/>
            <person name="Hatfull G.F."/>
        </authorList>
    </citation>
    <scope>NUCLEOTIDE SEQUENCE [LARGE SCALE GENOMIC DNA]</scope>
</reference>
<evidence type="ECO:0000313" key="6">
    <source>
        <dbReference type="Proteomes" id="UP000225090"/>
    </source>
</evidence>
<dbReference type="SUPFAM" id="SSF48371">
    <property type="entry name" value="ARM repeat"/>
    <property type="match status" value="1"/>
</dbReference>
<protein>
    <submittedName>
        <fullName evidence="5">Tape measure protein</fullName>
    </submittedName>
</protein>
<keyword evidence="2" id="KW-0812">Transmembrane</keyword>
<dbReference type="RefSeq" id="YP_009596937.1">
    <property type="nucleotide sequence ID" value="NC_041893.1"/>
</dbReference>
<feature type="transmembrane region" description="Helical" evidence="2">
    <location>
        <begin position="827"/>
        <end position="858"/>
    </location>
</feature>
<evidence type="ECO:0000259" key="3">
    <source>
        <dbReference type="Pfam" id="PF01464"/>
    </source>
</evidence>
<dbReference type="CDD" id="cd13402">
    <property type="entry name" value="LT_TF-like"/>
    <property type="match status" value="1"/>
</dbReference>
<gene>
    <name evidence="5" type="primary">16</name>
    <name evidence="5" type="ORF">DOUCETTE_16</name>
</gene>
<dbReference type="Pfam" id="PF01464">
    <property type="entry name" value="SLT"/>
    <property type="match status" value="1"/>
</dbReference>
<feature type="transmembrane region" description="Helical" evidence="2">
    <location>
        <begin position="674"/>
        <end position="698"/>
    </location>
</feature>
<feature type="transmembrane region" description="Helical" evidence="2">
    <location>
        <begin position="442"/>
        <end position="461"/>
    </location>
</feature>
<keyword evidence="2" id="KW-0472">Membrane</keyword>
<feature type="transmembrane region" description="Helical" evidence="2">
    <location>
        <begin position="411"/>
        <end position="430"/>
    </location>
</feature>
<dbReference type="EMBL" id="KX620751">
    <property type="protein sequence ID" value="AOT24429.1"/>
    <property type="molecule type" value="Genomic_DNA"/>
</dbReference>
<keyword evidence="2" id="KW-1133">Transmembrane helix</keyword>
<feature type="transmembrane region" description="Helical" evidence="2">
    <location>
        <begin position="336"/>
        <end position="356"/>
    </location>
</feature>
<organism evidence="5 6">
    <name type="scientific">Propionibacterium phage Doucette</name>
    <dbReference type="NCBI Taxonomy" id="1897534"/>
    <lineage>
        <taxon>Viruses</taxon>
        <taxon>Duplodnaviria</taxon>
        <taxon>Heunggongvirae</taxon>
        <taxon>Uroviricota</taxon>
        <taxon>Caudoviricetes</taxon>
        <taxon>Doucettevirus</taxon>
        <taxon>Doucettevirus doucette</taxon>
    </lineage>
</organism>
<proteinExistence type="predicted"/>
<accession>A0A1D8ETQ7</accession>
<feature type="domain" description="Transglycosylase SLT" evidence="3">
    <location>
        <begin position="1188"/>
        <end position="1233"/>
    </location>
</feature>
<evidence type="ECO:0000259" key="4">
    <source>
        <dbReference type="Pfam" id="PF20155"/>
    </source>
</evidence>
<feature type="transmembrane region" description="Helical" evidence="2">
    <location>
        <begin position="605"/>
        <end position="624"/>
    </location>
</feature>
<evidence type="ECO:0000256" key="1">
    <source>
        <dbReference type="ARBA" id="ARBA00022465"/>
    </source>
</evidence>
<name>A0A1D8ETQ7_9CAUD</name>
<keyword evidence="1" id="KW-1245">Viral tail assembly</keyword>